<protein>
    <submittedName>
        <fullName evidence="1">Uncharacterized protein</fullName>
    </submittedName>
</protein>
<keyword evidence="2" id="KW-1185">Reference proteome</keyword>
<gene>
    <name evidence="1" type="ORF">GCM10009817_30750</name>
</gene>
<evidence type="ECO:0000313" key="2">
    <source>
        <dbReference type="Proteomes" id="UP001500013"/>
    </source>
</evidence>
<dbReference type="EMBL" id="BAAAPU010000009">
    <property type="protein sequence ID" value="GAA1987090.1"/>
    <property type="molecule type" value="Genomic_DNA"/>
</dbReference>
<reference evidence="2" key="1">
    <citation type="journal article" date="2019" name="Int. J. Syst. Evol. Microbiol.">
        <title>The Global Catalogue of Microorganisms (GCM) 10K type strain sequencing project: providing services to taxonomists for standard genome sequencing and annotation.</title>
        <authorList>
            <consortium name="The Broad Institute Genomics Platform"/>
            <consortium name="The Broad Institute Genome Sequencing Center for Infectious Disease"/>
            <person name="Wu L."/>
            <person name="Ma J."/>
        </authorList>
    </citation>
    <scope>NUCLEOTIDE SEQUENCE [LARGE SCALE GENOMIC DNA]</scope>
    <source>
        <strain evidence="2">JCM 15628</strain>
    </source>
</reference>
<organism evidence="1 2">
    <name type="scientific">Terrabacter lapilli</name>
    <dbReference type="NCBI Taxonomy" id="436231"/>
    <lineage>
        <taxon>Bacteria</taxon>
        <taxon>Bacillati</taxon>
        <taxon>Actinomycetota</taxon>
        <taxon>Actinomycetes</taxon>
        <taxon>Micrococcales</taxon>
        <taxon>Intrasporangiaceae</taxon>
        <taxon>Terrabacter</taxon>
    </lineage>
</organism>
<comment type="caution">
    <text evidence="1">The sequence shown here is derived from an EMBL/GenBank/DDBJ whole genome shotgun (WGS) entry which is preliminary data.</text>
</comment>
<dbReference type="RefSeq" id="WP_344064396.1">
    <property type="nucleotide sequence ID" value="NZ_BAAAPU010000009.1"/>
</dbReference>
<accession>A0ABP5DVK5</accession>
<dbReference type="Proteomes" id="UP001500013">
    <property type="component" value="Unassembled WGS sequence"/>
</dbReference>
<evidence type="ECO:0000313" key="1">
    <source>
        <dbReference type="EMBL" id="GAA1987090.1"/>
    </source>
</evidence>
<proteinExistence type="predicted"/>
<sequence length="100" mass="10724">MADPTTARSYGQALLDVVSSHDTQDSSLLDFAGKRVHAIGGGRVSLQGQGQGLEVDLNAALGGSLTLVGTLVTMLRECSGRQDHEILDEVRRRFDRACRV</sequence>
<name>A0ABP5DVK5_9MICO</name>